<feature type="compositionally biased region" description="Polar residues" evidence="2">
    <location>
        <begin position="466"/>
        <end position="480"/>
    </location>
</feature>
<dbReference type="InterPro" id="IPR019152">
    <property type="entry name" value="DUF2046"/>
</dbReference>
<feature type="coiled-coil region" evidence="1">
    <location>
        <begin position="154"/>
        <end position="289"/>
    </location>
</feature>
<feature type="compositionally biased region" description="Basic and acidic residues" evidence="2">
    <location>
        <begin position="1"/>
        <end position="11"/>
    </location>
</feature>
<dbReference type="Proteomes" id="UP000005237">
    <property type="component" value="Unassembled WGS sequence"/>
</dbReference>
<protein>
    <submittedName>
        <fullName evidence="3">Uncharacterized protein</fullName>
    </submittedName>
</protein>
<feature type="region of interest" description="Disordered" evidence="2">
    <location>
        <begin position="422"/>
        <end position="506"/>
    </location>
</feature>
<feature type="region of interest" description="Disordered" evidence="2">
    <location>
        <begin position="1"/>
        <end position="25"/>
    </location>
</feature>
<organism evidence="3 4">
    <name type="scientific">Caenorhabditis japonica</name>
    <dbReference type="NCBI Taxonomy" id="281687"/>
    <lineage>
        <taxon>Eukaryota</taxon>
        <taxon>Metazoa</taxon>
        <taxon>Ecdysozoa</taxon>
        <taxon>Nematoda</taxon>
        <taxon>Chromadorea</taxon>
        <taxon>Rhabditida</taxon>
        <taxon>Rhabditina</taxon>
        <taxon>Rhabditomorpha</taxon>
        <taxon>Rhabditoidea</taxon>
        <taxon>Rhabditidae</taxon>
        <taxon>Peloderinae</taxon>
        <taxon>Caenorhabditis</taxon>
    </lineage>
</organism>
<evidence type="ECO:0000313" key="4">
    <source>
        <dbReference type="Proteomes" id="UP000005237"/>
    </source>
</evidence>
<accession>A0A8R1I9A8</accession>
<keyword evidence="4" id="KW-1185">Reference proteome</keyword>
<proteinExistence type="predicted"/>
<reference evidence="4" key="1">
    <citation type="submission" date="2010-08" db="EMBL/GenBank/DDBJ databases">
        <authorList>
            <consortium name="Caenorhabditis japonica Sequencing Consortium"/>
            <person name="Wilson R.K."/>
        </authorList>
    </citation>
    <scope>NUCLEOTIDE SEQUENCE [LARGE SCALE GENOMIC DNA]</scope>
    <source>
        <strain evidence="4">DF5081</strain>
    </source>
</reference>
<evidence type="ECO:0000256" key="2">
    <source>
        <dbReference type="SAM" id="MobiDB-lite"/>
    </source>
</evidence>
<dbReference type="AlphaFoldDB" id="A0A8R1I9A8"/>
<evidence type="ECO:0000256" key="1">
    <source>
        <dbReference type="SAM" id="Coils"/>
    </source>
</evidence>
<feature type="compositionally biased region" description="Polar residues" evidence="2">
    <location>
        <begin position="424"/>
        <end position="436"/>
    </location>
</feature>
<dbReference type="PANTHER" id="PTHR15276:SF0">
    <property type="entry name" value="COILED-COIL DOMAIN-CONTAINING PROTEIN 6"/>
    <property type="match status" value="1"/>
</dbReference>
<name>A0A8R1I9A8_CAEJA</name>
<dbReference type="EnsemblMetazoa" id="CJA26765.1">
    <property type="protein sequence ID" value="CJA26765.1"/>
    <property type="gene ID" value="WBGene00182337"/>
</dbReference>
<feature type="compositionally biased region" description="Low complexity" evidence="2">
    <location>
        <begin position="450"/>
        <end position="460"/>
    </location>
</feature>
<sequence length="506" mass="57849">MEQPKRSKNDELLIDPSLRGSADSSFSFSARRSQFWNNDQFAASPNSSIGPSLSLHSSRNSEAEVGEFEDADGVRTVMSSIGISDMIYDTEIQLRYPQFYQFLINEHPTWFEPASVNGAVFKVRYTTPLPENHEKLRQDISYEMLDVVYRFYREKHVTAQLKREKKDLIELNEKLRAEAVQMFTKAEQEEEFISNSLLKKIQKLNQDKDDLVKKYQKDEESLTKSLITTVAKLPDVHAETEKLMADKQAEIERLRAYCQRAEKSYQEELKRLRAEKVNNESALEKEQELIINTIGKRMTKMNEEKRNLQLALEHAYLNGYVGYNETVDSALDTSAHKMITVTMPFIPEMTPTLAECNKTTLLYLENQKLNGLLKQEQLRSEDIDTKLETLTAKMAEMETFLTLTKDPSRSNEMLAFQWADHSAKNASSDQSPSNASVEKRGRIGIAQPYTSRPTTSTSTSHADPYNQPSTSRATFSNEQPCATVHPTQRAGPSTRSRNRLNRQAPN</sequence>
<dbReference type="Pfam" id="PF09755">
    <property type="entry name" value="DUF2046"/>
    <property type="match status" value="1"/>
</dbReference>
<evidence type="ECO:0000313" key="3">
    <source>
        <dbReference type="EnsemblMetazoa" id="CJA26765.1"/>
    </source>
</evidence>
<feature type="compositionally biased region" description="Polar residues" evidence="2">
    <location>
        <begin position="490"/>
        <end position="506"/>
    </location>
</feature>
<dbReference type="PANTHER" id="PTHR15276">
    <property type="entry name" value="H4 D10S170 PROTEIN-RELATED"/>
    <property type="match status" value="1"/>
</dbReference>
<reference evidence="3" key="2">
    <citation type="submission" date="2022-06" db="UniProtKB">
        <authorList>
            <consortium name="EnsemblMetazoa"/>
        </authorList>
    </citation>
    <scope>IDENTIFICATION</scope>
    <source>
        <strain evidence="3">DF5081</strain>
    </source>
</reference>
<keyword evidence="1" id="KW-0175">Coiled coil</keyword>